<dbReference type="InterPro" id="IPR018247">
    <property type="entry name" value="EF_Hand_1_Ca_BS"/>
</dbReference>
<feature type="domain" description="EF-hand" evidence="4">
    <location>
        <begin position="82"/>
        <end position="117"/>
    </location>
</feature>
<evidence type="ECO:0000256" key="2">
    <source>
        <dbReference type="ARBA" id="ARBA00022837"/>
    </source>
</evidence>
<keyword evidence="2" id="KW-0106">Calcium</keyword>
<dbReference type="PANTHER" id="PTHR23048">
    <property type="entry name" value="MYOSIN LIGHT CHAIN 1, 3"/>
    <property type="match status" value="1"/>
</dbReference>
<protein>
    <recommendedName>
        <fullName evidence="4">EF-hand domain-containing protein</fullName>
    </recommendedName>
</protein>
<comment type="caution">
    <text evidence="5">The sequence shown here is derived from an EMBL/GenBank/DDBJ whole genome shotgun (WGS) entry which is preliminary data.</text>
</comment>
<dbReference type="SMART" id="SM00054">
    <property type="entry name" value="EFh"/>
    <property type="match status" value="4"/>
</dbReference>
<evidence type="ECO:0000256" key="3">
    <source>
        <dbReference type="ARBA" id="ARBA00037722"/>
    </source>
</evidence>
<feature type="domain" description="EF-hand" evidence="4">
    <location>
        <begin position="45"/>
        <end position="80"/>
    </location>
</feature>
<dbReference type="GO" id="GO:0005509">
    <property type="term" value="F:calcium ion binding"/>
    <property type="evidence" value="ECO:0007669"/>
    <property type="project" value="InterPro"/>
</dbReference>
<dbReference type="AlphaFoldDB" id="A0AAV2SG35"/>
<dbReference type="InterPro" id="IPR011992">
    <property type="entry name" value="EF-hand-dom_pair"/>
</dbReference>
<reference evidence="5 7" key="1">
    <citation type="submission" date="2024-05" db="EMBL/GenBank/DDBJ databases">
        <authorList>
            <person name="Wallberg A."/>
        </authorList>
    </citation>
    <scope>NUCLEOTIDE SEQUENCE [LARGE SCALE GENOMIC DNA]</scope>
</reference>
<dbReference type="InterPro" id="IPR050230">
    <property type="entry name" value="CALM/Myosin/TropC-like"/>
</dbReference>
<dbReference type="InterPro" id="IPR002048">
    <property type="entry name" value="EF_hand_dom"/>
</dbReference>
<dbReference type="GO" id="GO:0016460">
    <property type="term" value="C:myosin II complex"/>
    <property type="evidence" value="ECO:0007669"/>
    <property type="project" value="TreeGrafter"/>
</dbReference>
<evidence type="ECO:0000313" key="5">
    <source>
        <dbReference type="EMBL" id="CAL4196178.1"/>
    </source>
</evidence>
<dbReference type="FunFam" id="1.10.238.10:FF:000003">
    <property type="entry name" value="Calmodulin A"/>
    <property type="match status" value="1"/>
</dbReference>
<dbReference type="PANTHER" id="PTHR23048:SF0">
    <property type="entry name" value="CALMODULIN LIKE 3"/>
    <property type="match status" value="1"/>
</dbReference>
<dbReference type="EMBL" id="CAXKWB010072322">
    <property type="protein sequence ID" value="CAL4196183.1"/>
    <property type="molecule type" value="Genomic_DNA"/>
</dbReference>
<evidence type="ECO:0000256" key="1">
    <source>
        <dbReference type="ARBA" id="ARBA00022737"/>
    </source>
</evidence>
<gene>
    <name evidence="5" type="ORF">MNOR_LOCUS37119</name>
    <name evidence="6" type="ORF">MNOR_LOCUS37121</name>
</gene>
<keyword evidence="1" id="KW-0677">Repeat</keyword>
<dbReference type="EMBL" id="CAXKWB010072322">
    <property type="protein sequence ID" value="CAL4196178.1"/>
    <property type="molecule type" value="Genomic_DNA"/>
</dbReference>
<sequence length="148" mass="16875">MVKNFTDEQLADFKSAFETFDEDGDGRITPEEVETVMKSLGIEIKSKEQVLDMIRQVDTNENGTLDLQEFTVMLSTNMKEEETLGIMKEAFSEFDHDGDGFIKAEELKKVLENLGEVATDERVNEMIQEVDANGDGRISYEEFTKMIK</sequence>
<accession>A0AAV2SG35</accession>
<keyword evidence="7" id="KW-1185">Reference proteome</keyword>
<dbReference type="SUPFAM" id="SSF47473">
    <property type="entry name" value="EF-hand"/>
    <property type="match status" value="1"/>
</dbReference>
<evidence type="ECO:0000259" key="4">
    <source>
        <dbReference type="PROSITE" id="PS50222"/>
    </source>
</evidence>
<name>A0AAV2SG35_MEGNR</name>
<dbReference type="Proteomes" id="UP001497623">
    <property type="component" value="Unassembled WGS sequence"/>
</dbReference>
<evidence type="ECO:0000313" key="6">
    <source>
        <dbReference type="EMBL" id="CAL4196183.1"/>
    </source>
</evidence>
<feature type="domain" description="EF-hand" evidence="4">
    <location>
        <begin position="118"/>
        <end position="148"/>
    </location>
</feature>
<dbReference type="PRINTS" id="PR00450">
    <property type="entry name" value="RECOVERIN"/>
</dbReference>
<dbReference type="Gene3D" id="1.10.238.10">
    <property type="entry name" value="EF-hand"/>
    <property type="match status" value="2"/>
</dbReference>
<evidence type="ECO:0000313" key="7">
    <source>
        <dbReference type="Proteomes" id="UP001497623"/>
    </source>
</evidence>
<feature type="domain" description="EF-hand" evidence="4">
    <location>
        <begin position="8"/>
        <end position="43"/>
    </location>
</feature>
<dbReference type="PROSITE" id="PS00018">
    <property type="entry name" value="EF_HAND_1"/>
    <property type="match status" value="3"/>
</dbReference>
<comment type="function">
    <text evidence="3">Troponin is the central regulatory protein of striated muscle contraction. Tn consists of three components: Tn-I which is the inhibitor of actomyosin ATPase, Tn-T which contains the binding site for tropomyosin and Tn-C. The binding of calcium to Tn-C abolishes the inhibitory action of Tn on actin filaments.</text>
</comment>
<proteinExistence type="predicted"/>
<dbReference type="Pfam" id="PF13499">
    <property type="entry name" value="EF-hand_7"/>
    <property type="match status" value="2"/>
</dbReference>
<organism evidence="5 7">
    <name type="scientific">Meganyctiphanes norvegica</name>
    <name type="common">Northern krill</name>
    <name type="synonym">Thysanopoda norvegica</name>
    <dbReference type="NCBI Taxonomy" id="48144"/>
    <lineage>
        <taxon>Eukaryota</taxon>
        <taxon>Metazoa</taxon>
        <taxon>Ecdysozoa</taxon>
        <taxon>Arthropoda</taxon>
        <taxon>Crustacea</taxon>
        <taxon>Multicrustacea</taxon>
        <taxon>Malacostraca</taxon>
        <taxon>Eumalacostraca</taxon>
        <taxon>Eucarida</taxon>
        <taxon>Euphausiacea</taxon>
        <taxon>Euphausiidae</taxon>
        <taxon>Meganyctiphanes</taxon>
    </lineage>
</organism>
<dbReference type="PROSITE" id="PS50222">
    <property type="entry name" value="EF_HAND_2"/>
    <property type="match status" value="4"/>
</dbReference>
<dbReference type="CDD" id="cd00051">
    <property type="entry name" value="EFh"/>
    <property type="match status" value="1"/>
</dbReference>